<gene>
    <name evidence="1" type="ORF">SMTD_LOCUS5974</name>
</gene>
<organism evidence="1 2">
    <name type="scientific">Schistosoma mattheei</name>
    <dbReference type="NCBI Taxonomy" id="31246"/>
    <lineage>
        <taxon>Eukaryota</taxon>
        <taxon>Metazoa</taxon>
        <taxon>Spiralia</taxon>
        <taxon>Lophotrochozoa</taxon>
        <taxon>Platyhelminthes</taxon>
        <taxon>Trematoda</taxon>
        <taxon>Digenea</taxon>
        <taxon>Strigeidida</taxon>
        <taxon>Schistosomatoidea</taxon>
        <taxon>Schistosomatidae</taxon>
        <taxon>Schistosoma</taxon>
    </lineage>
</organism>
<evidence type="ECO:0000313" key="1">
    <source>
        <dbReference type="EMBL" id="VDP31359.1"/>
    </source>
</evidence>
<proteinExistence type="predicted"/>
<protein>
    <submittedName>
        <fullName evidence="1">Uncharacterized protein</fullName>
    </submittedName>
</protein>
<name>A0A3P8G8N3_9TREM</name>
<dbReference type="Proteomes" id="UP000269396">
    <property type="component" value="Unassembled WGS sequence"/>
</dbReference>
<evidence type="ECO:0000313" key="2">
    <source>
        <dbReference type="Proteomes" id="UP000269396"/>
    </source>
</evidence>
<dbReference type="EMBL" id="UZAL01027311">
    <property type="protein sequence ID" value="VDP31359.1"/>
    <property type="molecule type" value="Genomic_DNA"/>
</dbReference>
<sequence>MQLRSKINFKLHKVQQMLTKKLVYKTYVTSGEYIYIVFILDFKFNDLTVEECCQYFSLRTMDKI</sequence>
<keyword evidence="2" id="KW-1185">Reference proteome</keyword>
<reference evidence="1 2" key="1">
    <citation type="submission" date="2018-11" db="EMBL/GenBank/DDBJ databases">
        <authorList>
            <consortium name="Pathogen Informatics"/>
        </authorList>
    </citation>
    <scope>NUCLEOTIDE SEQUENCE [LARGE SCALE GENOMIC DNA]</scope>
    <source>
        <strain>Denwood</strain>
        <strain evidence="2">Zambia</strain>
    </source>
</reference>
<accession>A0A3P8G8N3</accession>
<dbReference type="AlphaFoldDB" id="A0A3P8G8N3"/>